<protein>
    <submittedName>
        <fullName evidence="1">Uncharacterized protein</fullName>
    </submittedName>
</protein>
<reference evidence="1 2" key="1">
    <citation type="submission" date="2018-04" db="EMBL/GenBank/DDBJ databases">
        <title>The genome of golden apple snail Pomacea canaliculata provides insight into stress tolerance and invasive adaptation.</title>
        <authorList>
            <person name="Liu C."/>
            <person name="Liu B."/>
            <person name="Ren Y."/>
            <person name="Zhang Y."/>
            <person name="Wang H."/>
            <person name="Li S."/>
            <person name="Jiang F."/>
            <person name="Yin L."/>
            <person name="Zhang G."/>
            <person name="Qian W."/>
            <person name="Fan W."/>
        </authorList>
    </citation>
    <scope>NUCLEOTIDE SEQUENCE [LARGE SCALE GENOMIC DNA]</scope>
    <source>
        <strain evidence="1">SZHN2017</strain>
        <tissue evidence="1">Muscle</tissue>
    </source>
</reference>
<dbReference type="AlphaFoldDB" id="A0A2T7PPH3"/>
<name>A0A2T7PPH3_POMCA</name>
<accession>A0A2T7PPH3</accession>
<sequence>MVAWAVVHVVRRVDTIVLQTSVAGTIKPATSTAIDVSCQTPATPTSLAQAVMAFNAGIIAAHQGSDDKCLARELSSGREGRPVVHFPCREGVHCSLFTNPSCSHTPPRVGHCVCPQPLDTTCRTDPCTRTW</sequence>
<evidence type="ECO:0000313" key="1">
    <source>
        <dbReference type="EMBL" id="PVD35329.1"/>
    </source>
</evidence>
<evidence type="ECO:0000313" key="2">
    <source>
        <dbReference type="Proteomes" id="UP000245119"/>
    </source>
</evidence>
<gene>
    <name evidence="1" type="ORF">C0Q70_02289</name>
</gene>
<dbReference type="Proteomes" id="UP000245119">
    <property type="component" value="Linkage Group LG2"/>
</dbReference>
<keyword evidence="2" id="KW-1185">Reference proteome</keyword>
<comment type="caution">
    <text evidence="1">The sequence shown here is derived from an EMBL/GenBank/DDBJ whole genome shotgun (WGS) entry which is preliminary data.</text>
</comment>
<dbReference type="EMBL" id="PZQS01000002">
    <property type="protein sequence ID" value="PVD35329.1"/>
    <property type="molecule type" value="Genomic_DNA"/>
</dbReference>
<proteinExistence type="predicted"/>
<organism evidence="1 2">
    <name type="scientific">Pomacea canaliculata</name>
    <name type="common">Golden apple snail</name>
    <dbReference type="NCBI Taxonomy" id="400727"/>
    <lineage>
        <taxon>Eukaryota</taxon>
        <taxon>Metazoa</taxon>
        <taxon>Spiralia</taxon>
        <taxon>Lophotrochozoa</taxon>
        <taxon>Mollusca</taxon>
        <taxon>Gastropoda</taxon>
        <taxon>Caenogastropoda</taxon>
        <taxon>Architaenioglossa</taxon>
        <taxon>Ampullarioidea</taxon>
        <taxon>Ampullariidae</taxon>
        <taxon>Pomacea</taxon>
    </lineage>
</organism>